<dbReference type="Proteomes" id="UP000319212">
    <property type="component" value="Unassembled WGS sequence"/>
</dbReference>
<dbReference type="AlphaFoldDB" id="A0A502DYD6"/>
<dbReference type="NCBIfam" id="TIGR00797">
    <property type="entry name" value="matE"/>
    <property type="match status" value="1"/>
</dbReference>
<dbReference type="GO" id="GO:0005886">
    <property type="term" value="C:plasma membrane"/>
    <property type="evidence" value="ECO:0007669"/>
    <property type="project" value="TreeGrafter"/>
</dbReference>
<evidence type="ECO:0000256" key="2">
    <source>
        <dbReference type="SAM" id="Phobius"/>
    </source>
</evidence>
<keyword evidence="2" id="KW-0812">Transmembrane</keyword>
<dbReference type="GO" id="GO:0042910">
    <property type="term" value="F:xenobiotic transmembrane transporter activity"/>
    <property type="evidence" value="ECO:0007669"/>
    <property type="project" value="InterPro"/>
</dbReference>
<reference evidence="3 4" key="1">
    <citation type="journal article" date="2019" name="Environ. Microbiol.">
        <title>Species interactions and distinct microbial communities in high Arctic permafrost affected cryosols are associated with the CH4 and CO2 gas fluxes.</title>
        <authorList>
            <person name="Altshuler I."/>
            <person name="Hamel J."/>
            <person name="Turney S."/>
            <person name="Magnuson E."/>
            <person name="Levesque R."/>
            <person name="Greer C."/>
            <person name="Whyte L.G."/>
        </authorList>
    </citation>
    <scope>NUCLEOTIDE SEQUENCE [LARGE SCALE GENOMIC DNA]</scope>
    <source>
        <strain evidence="3 4">S06.C</strain>
    </source>
</reference>
<evidence type="ECO:0000313" key="3">
    <source>
        <dbReference type="EMBL" id="TPG30124.1"/>
    </source>
</evidence>
<feature type="transmembrane region" description="Helical" evidence="2">
    <location>
        <begin position="12"/>
        <end position="37"/>
    </location>
</feature>
<dbReference type="EMBL" id="RCZI01000001">
    <property type="protein sequence ID" value="TPG30124.1"/>
    <property type="molecule type" value="Genomic_DNA"/>
</dbReference>
<keyword evidence="1" id="KW-0813">Transport</keyword>
<proteinExistence type="predicted"/>
<evidence type="ECO:0000256" key="1">
    <source>
        <dbReference type="ARBA" id="ARBA00022448"/>
    </source>
</evidence>
<comment type="caution">
    <text evidence="3">The sequence shown here is derived from an EMBL/GenBank/DDBJ whole genome shotgun (WGS) entry which is preliminary data.</text>
</comment>
<protein>
    <submittedName>
        <fullName evidence="3">MATE family efflux transporter</fullName>
    </submittedName>
</protein>
<feature type="transmembrane region" description="Helical" evidence="2">
    <location>
        <begin position="237"/>
        <end position="259"/>
    </location>
</feature>
<feature type="transmembrane region" description="Helical" evidence="2">
    <location>
        <begin position="279"/>
        <end position="302"/>
    </location>
</feature>
<dbReference type="InterPro" id="IPR002528">
    <property type="entry name" value="MATE_fam"/>
</dbReference>
<dbReference type="GO" id="GO:0015297">
    <property type="term" value="F:antiporter activity"/>
    <property type="evidence" value="ECO:0007669"/>
    <property type="project" value="InterPro"/>
</dbReference>
<feature type="transmembrane region" description="Helical" evidence="2">
    <location>
        <begin position="384"/>
        <end position="405"/>
    </location>
</feature>
<dbReference type="RefSeq" id="WP_140838005.1">
    <property type="nucleotide sequence ID" value="NZ_RCZI01000001.1"/>
</dbReference>
<evidence type="ECO:0000313" key="4">
    <source>
        <dbReference type="Proteomes" id="UP000319212"/>
    </source>
</evidence>
<accession>A0A502DYD6</accession>
<feature type="transmembrane region" description="Helical" evidence="2">
    <location>
        <begin position="89"/>
        <end position="112"/>
    </location>
</feature>
<keyword evidence="2" id="KW-0472">Membrane</keyword>
<feature type="transmembrane region" description="Helical" evidence="2">
    <location>
        <begin position="155"/>
        <end position="176"/>
    </location>
</feature>
<feature type="transmembrane region" description="Helical" evidence="2">
    <location>
        <begin position="314"/>
        <end position="332"/>
    </location>
</feature>
<organism evidence="3 4">
    <name type="scientific">Variovorax guangxiensis</name>
    <dbReference type="NCBI Taxonomy" id="1775474"/>
    <lineage>
        <taxon>Bacteria</taxon>
        <taxon>Pseudomonadati</taxon>
        <taxon>Pseudomonadota</taxon>
        <taxon>Betaproteobacteria</taxon>
        <taxon>Burkholderiales</taxon>
        <taxon>Comamonadaceae</taxon>
        <taxon>Variovorax</taxon>
    </lineage>
</organism>
<feature type="transmembrane region" description="Helical" evidence="2">
    <location>
        <begin position="182"/>
        <end position="208"/>
    </location>
</feature>
<dbReference type="PANTHER" id="PTHR43298:SF2">
    <property type="entry name" value="FMN_FAD EXPORTER YEEO-RELATED"/>
    <property type="match status" value="1"/>
</dbReference>
<keyword evidence="2" id="KW-1133">Transmembrane helix</keyword>
<feature type="transmembrane region" description="Helical" evidence="2">
    <location>
        <begin position="124"/>
        <end position="143"/>
    </location>
</feature>
<dbReference type="InterPro" id="IPR050222">
    <property type="entry name" value="MATE_MdtK"/>
</dbReference>
<sequence length="456" mass="48236">MSSERSLIARHAGTVLAGQFAVMAFGVTDTIVAGRYAQDALAALSVGSAIYISVFVSLMGGLQALLPVWAELHGAQRSADVGRSVRQALYLCGAAIALGMTVLLMPGALLRWTDVPEAMRGDVQTYLAVLAFSLPAALLFRLFSTLNQGLGKPKLVTWIQLGSLAVKVPLSVWFAFGGAGVPAMGVVGCGWATMVVSWGMLAIAVWLLRTQPFYRGYGLWARIEAPDWRQLGRFAKLGVPGGLSVLVEVTSFTLMALFIARLGTAASAAHQIASNLTAVAYMVPLSLAIATSARVSFWLGAGDARQARRACAKGFEMALLCALAAATLMATLRWRLAGIYSDDPAVVALAATLLLVTTAYHLADAVQTLCVFVLRCYQVTVVPLLLYGSLLWGIGLGGSYLLAYRGLGPWPAMQSPLAFWLMSAAALALTALIFVALLWRTLKRPALPPHAPVAAA</sequence>
<dbReference type="Pfam" id="PF01554">
    <property type="entry name" value="MatE"/>
    <property type="match status" value="2"/>
</dbReference>
<gene>
    <name evidence="3" type="ORF">EAH82_01060</name>
</gene>
<feature type="transmembrane region" description="Helical" evidence="2">
    <location>
        <begin position="49"/>
        <end position="69"/>
    </location>
</feature>
<name>A0A502DYD6_9BURK</name>
<dbReference type="OrthoDB" id="9780160at2"/>
<dbReference type="CDD" id="cd13131">
    <property type="entry name" value="MATE_NorM_like"/>
    <property type="match status" value="1"/>
</dbReference>
<dbReference type="PANTHER" id="PTHR43298">
    <property type="entry name" value="MULTIDRUG RESISTANCE PROTEIN NORM-RELATED"/>
    <property type="match status" value="1"/>
</dbReference>
<feature type="transmembrane region" description="Helical" evidence="2">
    <location>
        <begin position="417"/>
        <end position="439"/>
    </location>
</feature>
<feature type="transmembrane region" description="Helical" evidence="2">
    <location>
        <begin position="344"/>
        <end position="363"/>
    </location>
</feature>